<accession>A0A2W5R763</accession>
<gene>
    <name evidence="6" type="ORF">DI549_00200</name>
</gene>
<dbReference type="SUPFAM" id="SSF46689">
    <property type="entry name" value="Homeodomain-like"/>
    <property type="match status" value="1"/>
</dbReference>
<dbReference type="Gene3D" id="1.10.357.10">
    <property type="entry name" value="Tetracycline Repressor, domain 2"/>
    <property type="match status" value="1"/>
</dbReference>
<evidence type="ECO:0000313" key="7">
    <source>
        <dbReference type="Proteomes" id="UP000248887"/>
    </source>
</evidence>
<keyword evidence="2 4" id="KW-0238">DNA-binding</keyword>
<dbReference type="InterPro" id="IPR036271">
    <property type="entry name" value="Tet_transcr_reg_TetR-rel_C_sf"/>
</dbReference>
<organism evidence="6 7">
    <name type="scientific">Ancylobacter novellus</name>
    <name type="common">Thiobacillus novellus</name>
    <dbReference type="NCBI Taxonomy" id="921"/>
    <lineage>
        <taxon>Bacteria</taxon>
        <taxon>Pseudomonadati</taxon>
        <taxon>Pseudomonadota</taxon>
        <taxon>Alphaproteobacteria</taxon>
        <taxon>Hyphomicrobiales</taxon>
        <taxon>Xanthobacteraceae</taxon>
        <taxon>Ancylobacter</taxon>
    </lineage>
</organism>
<name>A0A2W5R763_ANCNO</name>
<dbReference type="InterPro" id="IPR001647">
    <property type="entry name" value="HTH_TetR"/>
</dbReference>
<feature type="DNA-binding region" description="H-T-H motif" evidence="4">
    <location>
        <begin position="56"/>
        <end position="75"/>
    </location>
</feature>
<dbReference type="EMBL" id="QFQD01000001">
    <property type="protein sequence ID" value="PZQ85948.1"/>
    <property type="molecule type" value="Genomic_DNA"/>
</dbReference>
<dbReference type="PANTHER" id="PTHR30055">
    <property type="entry name" value="HTH-TYPE TRANSCRIPTIONAL REGULATOR RUTR"/>
    <property type="match status" value="1"/>
</dbReference>
<evidence type="ECO:0000313" key="6">
    <source>
        <dbReference type="EMBL" id="PZQ85948.1"/>
    </source>
</evidence>
<dbReference type="AlphaFoldDB" id="A0A2W5R763"/>
<dbReference type="PROSITE" id="PS50977">
    <property type="entry name" value="HTH_TETR_2"/>
    <property type="match status" value="1"/>
</dbReference>
<dbReference type="Gene3D" id="1.10.10.60">
    <property type="entry name" value="Homeodomain-like"/>
    <property type="match status" value="1"/>
</dbReference>
<dbReference type="PRINTS" id="PR00455">
    <property type="entry name" value="HTHTETR"/>
</dbReference>
<feature type="domain" description="HTH tetR-type" evidence="5">
    <location>
        <begin position="33"/>
        <end position="93"/>
    </location>
</feature>
<dbReference type="FunFam" id="1.10.10.60:FF:000141">
    <property type="entry name" value="TetR family transcriptional regulator"/>
    <property type="match status" value="1"/>
</dbReference>
<evidence type="ECO:0000256" key="2">
    <source>
        <dbReference type="ARBA" id="ARBA00023125"/>
    </source>
</evidence>
<dbReference type="Pfam" id="PF00440">
    <property type="entry name" value="TetR_N"/>
    <property type="match status" value="1"/>
</dbReference>
<proteinExistence type="predicted"/>
<evidence type="ECO:0000256" key="1">
    <source>
        <dbReference type="ARBA" id="ARBA00023015"/>
    </source>
</evidence>
<protein>
    <submittedName>
        <fullName evidence="6">TetR family transcriptional regulator</fullName>
    </submittedName>
</protein>
<reference evidence="6 7" key="1">
    <citation type="submission" date="2017-08" db="EMBL/GenBank/DDBJ databases">
        <title>Infants hospitalized years apart are colonized by the same room-sourced microbial strains.</title>
        <authorList>
            <person name="Brooks B."/>
            <person name="Olm M.R."/>
            <person name="Firek B.A."/>
            <person name="Baker R."/>
            <person name="Thomas B.C."/>
            <person name="Morowitz M.J."/>
            <person name="Banfield J.F."/>
        </authorList>
    </citation>
    <scope>NUCLEOTIDE SEQUENCE [LARGE SCALE GENOMIC DNA]</scope>
    <source>
        <strain evidence="6">S2_005_001_R2_27</strain>
    </source>
</reference>
<dbReference type="Proteomes" id="UP000248887">
    <property type="component" value="Unassembled WGS sequence"/>
</dbReference>
<dbReference type="InterPro" id="IPR023772">
    <property type="entry name" value="DNA-bd_HTH_TetR-type_CS"/>
</dbReference>
<sequence>MSSLRDDVDLCPAIRSRAETGTAEAGTQMAGSAEKRQQILRGARGVFLASGFDGASMGEIARTAGVSKATLYFYFASKEDLFAAVVSEVCRETAEQTFALDSEADVREALTLTGHRYVQAMIRPEHIATVRMVVGIAERLPEIGRTFLAAGPNAGVENLCGWLRSKCERGELVIDDLELAAWQFLVGCHALIVMPKLFGGSPEPDAATVDRVVNHAVDSFLRAYGGAGAPSPAANSAASPSR</sequence>
<keyword evidence="1" id="KW-0805">Transcription regulation</keyword>
<evidence type="ECO:0000256" key="4">
    <source>
        <dbReference type="PROSITE-ProRule" id="PRU00335"/>
    </source>
</evidence>
<dbReference type="SUPFAM" id="SSF48498">
    <property type="entry name" value="Tetracyclin repressor-like, C-terminal domain"/>
    <property type="match status" value="1"/>
</dbReference>
<dbReference type="Pfam" id="PF14246">
    <property type="entry name" value="TetR_C_7"/>
    <property type="match status" value="1"/>
</dbReference>
<dbReference type="InterPro" id="IPR009057">
    <property type="entry name" value="Homeodomain-like_sf"/>
</dbReference>
<dbReference type="InterPro" id="IPR050109">
    <property type="entry name" value="HTH-type_TetR-like_transc_reg"/>
</dbReference>
<comment type="caution">
    <text evidence="6">The sequence shown here is derived from an EMBL/GenBank/DDBJ whole genome shotgun (WGS) entry which is preliminary data.</text>
</comment>
<dbReference type="PROSITE" id="PS01081">
    <property type="entry name" value="HTH_TETR_1"/>
    <property type="match status" value="1"/>
</dbReference>
<dbReference type="PANTHER" id="PTHR30055:SF146">
    <property type="entry name" value="HTH-TYPE TRANSCRIPTIONAL DUAL REGULATOR CECR"/>
    <property type="match status" value="1"/>
</dbReference>
<evidence type="ECO:0000256" key="3">
    <source>
        <dbReference type="ARBA" id="ARBA00023163"/>
    </source>
</evidence>
<dbReference type="GO" id="GO:0000976">
    <property type="term" value="F:transcription cis-regulatory region binding"/>
    <property type="evidence" value="ECO:0007669"/>
    <property type="project" value="TreeGrafter"/>
</dbReference>
<dbReference type="GO" id="GO:0003700">
    <property type="term" value="F:DNA-binding transcription factor activity"/>
    <property type="evidence" value="ECO:0007669"/>
    <property type="project" value="TreeGrafter"/>
</dbReference>
<evidence type="ECO:0000259" key="5">
    <source>
        <dbReference type="PROSITE" id="PS50977"/>
    </source>
</evidence>
<keyword evidence="3" id="KW-0804">Transcription</keyword>
<dbReference type="InterPro" id="IPR039536">
    <property type="entry name" value="TetR_C_Proteobacteria"/>
</dbReference>